<protein>
    <recommendedName>
        <fullName evidence="4">HTH CENPB-type domain-containing protein</fullName>
    </recommendedName>
</protein>
<dbReference type="InterPro" id="IPR007889">
    <property type="entry name" value="HTH_Psq"/>
</dbReference>
<evidence type="ECO:0000313" key="6">
    <source>
        <dbReference type="Proteomes" id="UP001162162"/>
    </source>
</evidence>
<dbReference type="PANTHER" id="PTHR19303:SF74">
    <property type="entry name" value="POGO TRANSPOSABLE ELEMENT WITH KRAB DOMAIN"/>
    <property type="match status" value="1"/>
</dbReference>
<proteinExistence type="predicted"/>
<evidence type="ECO:0000256" key="1">
    <source>
        <dbReference type="ARBA" id="ARBA00004123"/>
    </source>
</evidence>
<dbReference type="AlphaFoldDB" id="A0AAV8YJT2"/>
<dbReference type="InterPro" id="IPR006600">
    <property type="entry name" value="HTH_CenpB_DNA-bd_dom"/>
</dbReference>
<gene>
    <name evidence="5" type="ORF">NQ318_023442</name>
</gene>
<accession>A0AAV8YJT2</accession>
<evidence type="ECO:0000313" key="5">
    <source>
        <dbReference type="EMBL" id="KAJ8952002.1"/>
    </source>
</evidence>
<reference evidence="5" key="1">
    <citation type="journal article" date="2023" name="Insect Mol. Biol.">
        <title>Genome sequencing provides insights into the evolution of gene families encoding plant cell wall-degrading enzymes in longhorned beetles.</title>
        <authorList>
            <person name="Shin N.R."/>
            <person name="Okamura Y."/>
            <person name="Kirsch R."/>
            <person name="Pauchet Y."/>
        </authorList>
    </citation>
    <scope>NUCLEOTIDE SEQUENCE</scope>
    <source>
        <strain evidence="5">AMC_N1</strain>
    </source>
</reference>
<organism evidence="5 6">
    <name type="scientific">Aromia moschata</name>
    <dbReference type="NCBI Taxonomy" id="1265417"/>
    <lineage>
        <taxon>Eukaryota</taxon>
        <taxon>Metazoa</taxon>
        <taxon>Ecdysozoa</taxon>
        <taxon>Arthropoda</taxon>
        <taxon>Hexapoda</taxon>
        <taxon>Insecta</taxon>
        <taxon>Pterygota</taxon>
        <taxon>Neoptera</taxon>
        <taxon>Endopterygota</taxon>
        <taxon>Coleoptera</taxon>
        <taxon>Polyphaga</taxon>
        <taxon>Cucujiformia</taxon>
        <taxon>Chrysomeloidea</taxon>
        <taxon>Cerambycidae</taxon>
        <taxon>Cerambycinae</taxon>
        <taxon>Callichromatini</taxon>
        <taxon>Aromia</taxon>
    </lineage>
</organism>
<keyword evidence="6" id="KW-1185">Reference proteome</keyword>
<evidence type="ECO:0000256" key="2">
    <source>
        <dbReference type="ARBA" id="ARBA00023125"/>
    </source>
</evidence>
<dbReference type="SUPFAM" id="SSF46689">
    <property type="entry name" value="Homeodomain-like"/>
    <property type="match status" value="1"/>
</dbReference>
<dbReference type="EMBL" id="JAPWTK010000075">
    <property type="protein sequence ID" value="KAJ8952002.1"/>
    <property type="molecule type" value="Genomic_DNA"/>
</dbReference>
<dbReference type="GO" id="GO:0003677">
    <property type="term" value="F:DNA binding"/>
    <property type="evidence" value="ECO:0007669"/>
    <property type="project" value="UniProtKB-KW"/>
</dbReference>
<dbReference type="PANTHER" id="PTHR19303">
    <property type="entry name" value="TRANSPOSON"/>
    <property type="match status" value="1"/>
</dbReference>
<dbReference type="InterPro" id="IPR050863">
    <property type="entry name" value="CenT-Element_Derived"/>
</dbReference>
<comment type="subcellular location">
    <subcellularLocation>
        <location evidence="1">Nucleus</location>
    </subcellularLocation>
</comment>
<dbReference type="GO" id="GO:0005634">
    <property type="term" value="C:nucleus"/>
    <property type="evidence" value="ECO:0007669"/>
    <property type="project" value="UniProtKB-SubCell"/>
</dbReference>
<comment type="caution">
    <text evidence="5">The sequence shown here is derived from an EMBL/GenBank/DDBJ whole genome shotgun (WGS) entry which is preliminary data.</text>
</comment>
<dbReference type="InterPro" id="IPR009057">
    <property type="entry name" value="Homeodomain-like_sf"/>
</dbReference>
<sequence>MITDKSNLKEEWKRMLSEKNIFQMADASIRKKKYERFKYSLTDLKLAIEAVQGPRQLSINKACQEYNIPKGTLVNRLHGHGSVEERRMGPLPVLSTEEENKLEKWILDKAHFGFPMHENEIKDVVQKVIVEDKRPNPFTDNRPGKKWLELFLKRKPAISKRNAEIILKARVSVTESEIREWFEGVRLFLEQEGCLDILQDADRIYNADETGVQLCPKTGKVLGPKQYRNFYDVAVGKEKECITILANFSASGKAVPPMIVLPFKRIPEDIANLLPDDNFVGRSDSGFRFNIL</sequence>
<dbReference type="Pfam" id="PF05225">
    <property type="entry name" value="HTH_psq"/>
    <property type="match status" value="1"/>
</dbReference>
<dbReference type="Proteomes" id="UP001162162">
    <property type="component" value="Unassembled WGS sequence"/>
</dbReference>
<dbReference type="Gene3D" id="1.10.10.60">
    <property type="entry name" value="Homeodomain-like"/>
    <property type="match status" value="1"/>
</dbReference>
<name>A0AAV8YJT2_9CUCU</name>
<evidence type="ECO:0000259" key="4">
    <source>
        <dbReference type="PROSITE" id="PS51253"/>
    </source>
</evidence>
<dbReference type="PROSITE" id="PS51253">
    <property type="entry name" value="HTH_CENPB"/>
    <property type="match status" value="1"/>
</dbReference>
<keyword evidence="3" id="KW-0539">Nucleus</keyword>
<evidence type="ECO:0000256" key="3">
    <source>
        <dbReference type="ARBA" id="ARBA00023242"/>
    </source>
</evidence>
<feature type="domain" description="HTH CENPB-type" evidence="4">
    <location>
        <begin position="86"/>
        <end position="161"/>
    </location>
</feature>
<keyword evidence="2" id="KW-0238">DNA-binding</keyword>